<dbReference type="Proteomes" id="UP000290560">
    <property type="component" value="Unassembled WGS sequence"/>
</dbReference>
<name>A0A445MGA4_ENSVE</name>
<feature type="compositionally biased region" description="Basic and acidic residues" evidence="1">
    <location>
        <begin position="179"/>
        <end position="188"/>
    </location>
</feature>
<evidence type="ECO:0000256" key="1">
    <source>
        <dbReference type="SAM" id="MobiDB-lite"/>
    </source>
</evidence>
<protein>
    <submittedName>
        <fullName evidence="2">Uncharacterized protein</fullName>
    </submittedName>
</protein>
<gene>
    <name evidence="2" type="ORF">BHM03_00021691</name>
</gene>
<feature type="non-terminal residue" evidence="2">
    <location>
        <position position="188"/>
    </location>
</feature>
<dbReference type="EMBL" id="KV875859">
    <property type="protein sequence ID" value="RZR73228.1"/>
    <property type="molecule type" value="Genomic_DNA"/>
</dbReference>
<sequence>MPSYPSTTPVVLTVRHASAGKGVDLTCVRSIVRPLAPPYWRPTSFSRRVSHVGGPVVRGLADVAAKSPFLLARGGSGLVSSGSSGTDQTEQELRNLNGARADPTEQELGNLDGTGADPTEHELGNLDGTGADPTEHELGNLNGSGADPTEHELENLNGAGAYPTEHELKNLNGAGANPTEHELGNLNG</sequence>
<organism evidence="2">
    <name type="scientific">Ensete ventricosum</name>
    <name type="common">Abyssinian banana</name>
    <name type="synonym">Musa ensete</name>
    <dbReference type="NCBI Taxonomy" id="4639"/>
    <lineage>
        <taxon>Eukaryota</taxon>
        <taxon>Viridiplantae</taxon>
        <taxon>Streptophyta</taxon>
        <taxon>Embryophyta</taxon>
        <taxon>Tracheophyta</taxon>
        <taxon>Spermatophyta</taxon>
        <taxon>Magnoliopsida</taxon>
        <taxon>Liliopsida</taxon>
        <taxon>Zingiberales</taxon>
        <taxon>Musaceae</taxon>
        <taxon>Ensete</taxon>
    </lineage>
</organism>
<accession>A0A445MGA4</accession>
<dbReference type="AlphaFoldDB" id="A0A445MGA4"/>
<proteinExistence type="predicted"/>
<feature type="region of interest" description="Disordered" evidence="1">
    <location>
        <begin position="97"/>
        <end position="188"/>
    </location>
</feature>
<reference evidence="2" key="1">
    <citation type="journal article" date="2018" name="Data Brief">
        <title>Genome sequence data from 17 accessions of Ensete ventricosum, a staple food crop for millions in Ethiopia.</title>
        <authorList>
            <person name="Yemataw Z."/>
            <person name="Muzemil S."/>
            <person name="Ambachew D."/>
            <person name="Tripathi L."/>
            <person name="Tesfaye K."/>
            <person name="Chala A."/>
            <person name="Farbos A."/>
            <person name="O'Neill P."/>
            <person name="Moore K."/>
            <person name="Grant M."/>
            <person name="Studholme D.J."/>
        </authorList>
    </citation>
    <scope>NUCLEOTIDE SEQUENCE [LARGE SCALE GENOMIC DNA]</scope>
    <source>
        <tissue evidence="2">Leaf</tissue>
    </source>
</reference>
<evidence type="ECO:0000313" key="2">
    <source>
        <dbReference type="EMBL" id="RZR73228.1"/>
    </source>
</evidence>